<feature type="transmembrane region" description="Helical" evidence="1">
    <location>
        <begin position="6"/>
        <end position="28"/>
    </location>
</feature>
<keyword evidence="3" id="KW-1185">Reference proteome</keyword>
<dbReference type="InterPro" id="IPR057695">
    <property type="entry name" value="DUF7935"/>
</dbReference>
<evidence type="ECO:0000256" key="1">
    <source>
        <dbReference type="SAM" id="Phobius"/>
    </source>
</evidence>
<dbReference type="EMBL" id="QKLU01000014">
    <property type="protein sequence ID" value="PYF68381.1"/>
    <property type="molecule type" value="Genomic_DNA"/>
</dbReference>
<protein>
    <submittedName>
        <fullName evidence="2">Uncharacterized protein</fullName>
    </submittedName>
</protein>
<gene>
    <name evidence="2" type="ORF">B0O44_11414</name>
</gene>
<evidence type="ECO:0000313" key="3">
    <source>
        <dbReference type="Proteomes" id="UP000248198"/>
    </source>
</evidence>
<dbReference type="RefSeq" id="WP_110834795.1">
    <property type="nucleotide sequence ID" value="NZ_QKLU01000014.1"/>
</dbReference>
<keyword evidence="1" id="KW-1133">Transmembrane helix</keyword>
<comment type="caution">
    <text evidence="2">The sequence shown here is derived from an EMBL/GenBank/DDBJ whole genome shotgun (WGS) entry which is preliminary data.</text>
</comment>
<organism evidence="2 3">
    <name type="scientific">Pedobacter nutrimenti</name>
    <dbReference type="NCBI Taxonomy" id="1241337"/>
    <lineage>
        <taxon>Bacteria</taxon>
        <taxon>Pseudomonadati</taxon>
        <taxon>Bacteroidota</taxon>
        <taxon>Sphingobacteriia</taxon>
        <taxon>Sphingobacteriales</taxon>
        <taxon>Sphingobacteriaceae</taxon>
        <taxon>Pedobacter</taxon>
    </lineage>
</organism>
<dbReference type="Proteomes" id="UP000248198">
    <property type="component" value="Unassembled WGS sequence"/>
</dbReference>
<accession>A0A318U627</accession>
<sequence length="177" mass="20167">MNVQDLITEALAMGAGGVITVFAGYYLFGKDIQAYLKIKEDKDSGLDGKKELLHLRLQAHERVILFVERINPSNLFLRLYQQGMVVEELQALALNELRTEYQHNISQQLYIGTQAWQVVRKLKDDTVAMINNAAKSLDKEASAAVLSKVILSYMAEMEQNPYELSQELLKKDIHHLF</sequence>
<name>A0A318U627_9SPHI</name>
<keyword evidence="1" id="KW-0472">Membrane</keyword>
<dbReference type="OrthoDB" id="1493032at2"/>
<reference evidence="2 3" key="1">
    <citation type="submission" date="2018-06" db="EMBL/GenBank/DDBJ databases">
        <title>Genomic Encyclopedia of Archaeal and Bacterial Type Strains, Phase II (KMG-II): from individual species to whole genera.</title>
        <authorList>
            <person name="Goeker M."/>
        </authorList>
    </citation>
    <scope>NUCLEOTIDE SEQUENCE [LARGE SCALE GENOMIC DNA]</scope>
    <source>
        <strain evidence="2 3">DSM 27372</strain>
    </source>
</reference>
<proteinExistence type="predicted"/>
<evidence type="ECO:0000313" key="2">
    <source>
        <dbReference type="EMBL" id="PYF68381.1"/>
    </source>
</evidence>
<keyword evidence="1" id="KW-0812">Transmembrane</keyword>
<dbReference type="Pfam" id="PF25589">
    <property type="entry name" value="DUF7935"/>
    <property type="match status" value="1"/>
</dbReference>
<dbReference type="AlphaFoldDB" id="A0A318U627"/>